<proteinExistence type="inferred from homology"/>
<evidence type="ECO:0000256" key="8">
    <source>
        <dbReference type="PIRSR" id="PIRSR000232-1"/>
    </source>
</evidence>
<comment type="similarity">
    <text evidence="1 7">Belongs to the nitroreductase family.</text>
</comment>
<dbReference type="PANTHER" id="PTHR43821">
    <property type="entry name" value="NAD(P)H NITROREDUCTASE YDJA-RELATED"/>
    <property type="match status" value="1"/>
</dbReference>
<accession>A0A518IXP3</accession>
<keyword evidence="2 7" id="KW-0285">Flavoprotein</keyword>
<evidence type="ECO:0000313" key="11">
    <source>
        <dbReference type="Proteomes" id="UP000316770"/>
    </source>
</evidence>
<dbReference type="EMBL" id="CP036318">
    <property type="protein sequence ID" value="QDV57861.1"/>
    <property type="molecule type" value="Genomic_DNA"/>
</dbReference>
<keyword evidence="5 7" id="KW-0560">Oxidoreductase</keyword>
<dbReference type="InterPro" id="IPR000415">
    <property type="entry name" value="Nitroreductase-like"/>
</dbReference>
<dbReference type="EC" id="1.-.-.-" evidence="7"/>
<evidence type="ECO:0000256" key="4">
    <source>
        <dbReference type="ARBA" id="ARBA00022857"/>
    </source>
</evidence>
<sequence>MQHASIHQLIRQRRTIKPAQMDSRPIQRDVIQTLLEDANWAPTHGLTEPWRFTLFTGDSRQRLAKLLSETYREITPPAEFKQNKFDKFAVNPTLAPLVVAIGMKRQPSKKISEIDEIAAVACAVQNIHLSATAFGLGGFWSSNAAACSDALREFVGLGDEDRMLGLFYLGYPAADWPAGTRNPIADKVRWETE</sequence>
<dbReference type="Gene3D" id="3.40.109.10">
    <property type="entry name" value="NADH Oxidase"/>
    <property type="match status" value="1"/>
</dbReference>
<evidence type="ECO:0000313" key="10">
    <source>
        <dbReference type="EMBL" id="QDV57861.1"/>
    </source>
</evidence>
<dbReference type="PANTHER" id="PTHR43821:SF1">
    <property type="entry name" value="NAD(P)H NITROREDUCTASE YDJA-RELATED"/>
    <property type="match status" value="1"/>
</dbReference>
<dbReference type="GO" id="GO:0016491">
    <property type="term" value="F:oxidoreductase activity"/>
    <property type="evidence" value="ECO:0007669"/>
    <property type="project" value="UniProtKB-UniRule"/>
</dbReference>
<evidence type="ECO:0000256" key="1">
    <source>
        <dbReference type="ARBA" id="ARBA00007118"/>
    </source>
</evidence>
<feature type="binding site" description="in other chain" evidence="8">
    <location>
        <begin position="140"/>
        <end position="142"/>
    </location>
    <ligand>
        <name>FMN</name>
        <dbReference type="ChEBI" id="CHEBI:58210"/>
        <note>ligand shared between dimeric partners</note>
    </ligand>
</feature>
<dbReference type="AlphaFoldDB" id="A0A518IXP3"/>
<keyword evidence="6 7" id="KW-0520">NAD</keyword>
<dbReference type="InterPro" id="IPR029479">
    <property type="entry name" value="Nitroreductase"/>
</dbReference>
<evidence type="ECO:0000256" key="7">
    <source>
        <dbReference type="PIRNR" id="PIRNR000232"/>
    </source>
</evidence>
<evidence type="ECO:0000256" key="3">
    <source>
        <dbReference type="ARBA" id="ARBA00022643"/>
    </source>
</evidence>
<dbReference type="SUPFAM" id="SSF55469">
    <property type="entry name" value="FMN-dependent nitroreductase-like"/>
    <property type="match status" value="1"/>
</dbReference>
<evidence type="ECO:0000259" key="9">
    <source>
        <dbReference type="Pfam" id="PF00881"/>
    </source>
</evidence>
<feature type="binding site" description="in other chain" evidence="8">
    <location>
        <begin position="13"/>
        <end position="15"/>
    </location>
    <ligand>
        <name>FMN</name>
        <dbReference type="ChEBI" id="CHEBI:58210"/>
        <note>ligand shared between dimeric partners</note>
    </ligand>
</feature>
<evidence type="ECO:0000256" key="2">
    <source>
        <dbReference type="ARBA" id="ARBA00022630"/>
    </source>
</evidence>
<keyword evidence="3 7" id="KW-0288">FMN</keyword>
<evidence type="ECO:0000256" key="6">
    <source>
        <dbReference type="ARBA" id="ARBA00023027"/>
    </source>
</evidence>
<evidence type="ECO:0000256" key="5">
    <source>
        <dbReference type="ARBA" id="ARBA00023002"/>
    </source>
</evidence>
<dbReference type="InterPro" id="IPR026021">
    <property type="entry name" value="YdjA-like"/>
</dbReference>
<feature type="domain" description="Nitroreductase" evidence="9">
    <location>
        <begin position="10"/>
        <end position="171"/>
    </location>
</feature>
<feature type="binding site" evidence="8">
    <location>
        <position position="44"/>
    </location>
    <ligand>
        <name>FMN</name>
        <dbReference type="ChEBI" id="CHEBI:58210"/>
        <note>ligand shared between dimeric partners</note>
    </ligand>
</feature>
<gene>
    <name evidence="10" type="primary">ydjA</name>
    <name evidence="10" type="ORF">Mal33_38760</name>
</gene>
<protein>
    <recommendedName>
        <fullName evidence="7">Putative NAD(P)H nitroreductase</fullName>
        <ecNumber evidence="7">1.-.-.-</ecNumber>
    </recommendedName>
</protein>
<dbReference type="Proteomes" id="UP000316770">
    <property type="component" value="Chromosome"/>
</dbReference>
<reference evidence="10 11" key="1">
    <citation type="submission" date="2019-02" db="EMBL/GenBank/DDBJ databases">
        <title>Deep-cultivation of Planctomycetes and their phenomic and genomic characterization uncovers novel biology.</title>
        <authorList>
            <person name="Wiegand S."/>
            <person name="Jogler M."/>
            <person name="Boedeker C."/>
            <person name="Pinto D."/>
            <person name="Vollmers J."/>
            <person name="Rivas-Marin E."/>
            <person name="Kohn T."/>
            <person name="Peeters S.H."/>
            <person name="Heuer A."/>
            <person name="Rast P."/>
            <person name="Oberbeckmann S."/>
            <person name="Bunk B."/>
            <person name="Jeske O."/>
            <person name="Meyerdierks A."/>
            <person name="Storesund J.E."/>
            <person name="Kallscheuer N."/>
            <person name="Luecker S."/>
            <person name="Lage O.M."/>
            <person name="Pohl T."/>
            <person name="Merkel B.J."/>
            <person name="Hornburger P."/>
            <person name="Mueller R.-W."/>
            <person name="Bruemmer F."/>
            <person name="Labrenz M."/>
            <person name="Spormann A.M."/>
            <person name="Op den Camp H."/>
            <person name="Overmann J."/>
            <person name="Amann R."/>
            <person name="Jetten M.S.M."/>
            <person name="Mascher T."/>
            <person name="Medema M.H."/>
            <person name="Devos D.P."/>
            <person name="Kaster A.-K."/>
            <person name="Ovreas L."/>
            <person name="Rohde M."/>
            <person name="Galperin M.Y."/>
            <person name="Jogler C."/>
        </authorList>
    </citation>
    <scope>NUCLEOTIDE SEQUENCE [LARGE SCALE GENOMIC DNA]</scope>
    <source>
        <strain evidence="10 11">Mal33</strain>
    </source>
</reference>
<organism evidence="10 11">
    <name type="scientific">Rosistilla oblonga</name>
    <dbReference type="NCBI Taxonomy" id="2527990"/>
    <lineage>
        <taxon>Bacteria</taxon>
        <taxon>Pseudomonadati</taxon>
        <taxon>Planctomycetota</taxon>
        <taxon>Planctomycetia</taxon>
        <taxon>Pirellulales</taxon>
        <taxon>Pirellulaceae</taxon>
        <taxon>Rosistilla</taxon>
    </lineage>
</organism>
<comment type="cofactor">
    <cofactor evidence="8">
        <name>FMN</name>
        <dbReference type="ChEBI" id="CHEBI:58210"/>
    </cofactor>
    <text evidence="8">Binds 1 FMN per subunit.</text>
</comment>
<name>A0A518IXP3_9BACT</name>
<dbReference type="CDD" id="cd02135">
    <property type="entry name" value="YdjA-like"/>
    <property type="match status" value="1"/>
</dbReference>
<keyword evidence="11" id="KW-1185">Reference proteome</keyword>
<dbReference type="PIRSF" id="PIRSF000232">
    <property type="entry name" value="YdjA"/>
    <property type="match status" value="1"/>
</dbReference>
<dbReference type="InterPro" id="IPR052530">
    <property type="entry name" value="NAD(P)H_nitroreductase"/>
</dbReference>
<dbReference type="Pfam" id="PF00881">
    <property type="entry name" value="Nitroreductase"/>
    <property type="match status" value="1"/>
</dbReference>
<keyword evidence="4 7" id="KW-0521">NADP</keyword>